<evidence type="ECO:0000259" key="9">
    <source>
        <dbReference type="Pfam" id="PF00266"/>
    </source>
</evidence>
<dbReference type="InterPro" id="IPR015422">
    <property type="entry name" value="PyrdxlP-dep_Trfase_small"/>
</dbReference>
<comment type="caution">
    <text evidence="10">The sequence shown here is derived from an EMBL/GenBank/DDBJ whole genome shotgun (WGS) entry which is preliminary data.</text>
</comment>
<accession>A0A1J5S1P9</accession>
<evidence type="ECO:0000256" key="6">
    <source>
        <dbReference type="ARBA" id="ARBA00022898"/>
    </source>
</evidence>
<dbReference type="FunFam" id="3.40.640.10:FF:000003">
    <property type="entry name" value="Cysteine desulfurase IscS"/>
    <property type="match status" value="1"/>
</dbReference>
<dbReference type="NCBIfam" id="NF010611">
    <property type="entry name" value="PRK14012.1"/>
    <property type="match status" value="1"/>
</dbReference>
<dbReference type="Pfam" id="PF00266">
    <property type="entry name" value="Aminotran_5"/>
    <property type="match status" value="1"/>
</dbReference>
<dbReference type="PIRSF" id="PIRSF005572">
    <property type="entry name" value="NifS"/>
    <property type="match status" value="1"/>
</dbReference>
<evidence type="ECO:0000313" key="10">
    <source>
        <dbReference type="EMBL" id="OIR01931.1"/>
    </source>
</evidence>
<comment type="cofactor">
    <cofactor evidence="1">
        <name>pyridoxal 5'-phosphate</name>
        <dbReference type="ChEBI" id="CHEBI:597326"/>
    </cofactor>
</comment>
<dbReference type="FunFam" id="3.90.1150.10:FF:000002">
    <property type="entry name" value="Cysteine desulfurase IscS"/>
    <property type="match status" value="1"/>
</dbReference>
<dbReference type="GO" id="GO:0051536">
    <property type="term" value="F:iron-sulfur cluster binding"/>
    <property type="evidence" value="ECO:0007669"/>
    <property type="project" value="UniProtKB-KW"/>
</dbReference>
<evidence type="ECO:0000256" key="5">
    <source>
        <dbReference type="ARBA" id="ARBA00022723"/>
    </source>
</evidence>
<gene>
    <name evidence="10" type="primary">iscS_8</name>
    <name evidence="10" type="ORF">GALL_160180</name>
</gene>
<evidence type="ECO:0000256" key="1">
    <source>
        <dbReference type="ARBA" id="ARBA00001933"/>
    </source>
</evidence>
<organism evidence="10">
    <name type="scientific">mine drainage metagenome</name>
    <dbReference type="NCBI Taxonomy" id="410659"/>
    <lineage>
        <taxon>unclassified sequences</taxon>
        <taxon>metagenomes</taxon>
        <taxon>ecological metagenomes</taxon>
    </lineage>
</organism>
<keyword evidence="8" id="KW-0411">Iron-sulfur</keyword>
<dbReference type="AlphaFoldDB" id="A0A1J5S1P9"/>
<evidence type="ECO:0000256" key="7">
    <source>
        <dbReference type="ARBA" id="ARBA00023004"/>
    </source>
</evidence>
<dbReference type="InterPro" id="IPR000192">
    <property type="entry name" value="Aminotrans_V_dom"/>
</dbReference>
<reference evidence="10" key="1">
    <citation type="submission" date="2016-10" db="EMBL/GenBank/DDBJ databases">
        <title>Sequence of Gallionella enrichment culture.</title>
        <authorList>
            <person name="Poehlein A."/>
            <person name="Muehling M."/>
            <person name="Daniel R."/>
        </authorList>
    </citation>
    <scope>NUCLEOTIDE SEQUENCE</scope>
</reference>
<dbReference type="InterPro" id="IPR010240">
    <property type="entry name" value="Cys_deSase_IscS"/>
</dbReference>
<dbReference type="InterPro" id="IPR015421">
    <property type="entry name" value="PyrdxlP-dep_Trfase_major"/>
</dbReference>
<dbReference type="Gene3D" id="3.90.1150.10">
    <property type="entry name" value="Aspartate Aminotransferase, domain 1"/>
    <property type="match status" value="1"/>
</dbReference>
<dbReference type="NCBIfam" id="TIGR02006">
    <property type="entry name" value="IscS"/>
    <property type="match status" value="1"/>
</dbReference>
<dbReference type="EMBL" id="MLJW01000079">
    <property type="protein sequence ID" value="OIR01931.1"/>
    <property type="molecule type" value="Genomic_DNA"/>
</dbReference>
<sequence length="404" mass="44748">MTLHLPIYMDYSATTPVDPRVAEAMIPYLTEKFGNPASRSHSFGWVADEAVERARAQVAALVNADPKEIVWTSGATESNNLALKGAANFYADKGKHIVTVQTEHKAVLDTVRELERQGFSATYLEPEPNGLIDLEKLKAALRPDTIIVSVMYVNNEIGVIQDIAAIGEICRERGILFHVDAAQATGKVVIDLQKLKVDLMSFSAHKTYGPKGIGALYVRRKPRVRLEAQMHGGGHERGFRSGTLATHQIVGMGEAFHIAKMEMATENERVRMLRDRLWKGLSGMEEVYLNGDMEQRVPHNLNVSFNFVEGESLIMAVKDIAVSSGSACTSASLEPSYVLRALGRNDELAHSSIRFTVGRFTTVEEVDFAVKLLQEKIAKLRDLSPLWEMFKDGVDLNSVQWAAH</sequence>
<comment type="similarity">
    <text evidence="2">Belongs to the class-V pyridoxal-phosphate-dependent aminotransferase family. NifS/IscS subfamily.</text>
</comment>
<dbReference type="GO" id="GO:0031071">
    <property type="term" value="F:cysteine desulfurase activity"/>
    <property type="evidence" value="ECO:0007669"/>
    <property type="project" value="UniProtKB-EC"/>
</dbReference>
<dbReference type="HAMAP" id="MF_00331">
    <property type="entry name" value="Cys_desulf_IscS"/>
    <property type="match status" value="1"/>
</dbReference>
<dbReference type="GO" id="GO:0030170">
    <property type="term" value="F:pyridoxal phosphate binding"/>
    <property type="evidence" value="ECO:0007669"/>
    <property type="project" value="InterPro"/>
</dbReference>
<dbReference type="InterPro" id="IPR015424">
    <property type="entry name" value="PyrdxlP-dep_Trfase"/>
</dbReference>
<dbReference type="InterPro" id="IPR020578">
    <property type="entry name" value="Aminotrans_V_PyrdxlP_BS"/>
</dbReference>
<keyword evidence="5" id="KW-0479">Metal-binding</keyword>
<dbReference type="SUPFAM" id="SSF53383">
    <property type="entry name" value="PLP-dependent transferases"/>
    <property type="match status" value="1"/>
</dbReference>
<dbReference type="GO" id="GO:0044571">
    <property type="term" value="P:[2Fe-2S] cluster assembly"/>
    <property type="evidence" value="ECO:0007669"/>
    <property type="project" value="InterPro"/>
</dbReference>
<dbReference type="Gene3D" id="3.40.640.10">
    <property type="entry name" value="Type I PLP-dependent aspartate aminotransferase-like (Major domain)"/>
    <property type="match status" value="1"/>
</dbReference>
<evidence type="ECO:0000256" key="4">
    <source>
        <dbReference type="ARBA" id="ARBA00022679"/>
    </source>
</evidence>
<keyword evidence="4 10" id="KW-0808">Transferase</keyword>
<dbReference type="GO" id="GO:0046872">
    <property type="term" value="F:metal ion binding"/>
    <property type="evidence" value="ECO:0007669"/>
    <property type="project" value="UniProtKB-KW"/>
</dbReference>
<dbReference type="GO" id="GO:1990221">
    <property type="term" value="C:L-cysteine desulfurase complex"/>
    <property type="evidence" value="ECO:0007669"/>
    <property type="project" value="UniProtKB-ARBA"/>
</dbReference>
<evidence type="ECO:0000256" key="2">
    <source>
        <dbReference type="ARBA" id="ARBA00006490"/>
    </source>
</evidence>
<keyword evidence="6" id="KW-0663">Pyridoxal phosphate</keyword>
<proteinExistence type="inferred from homology"/>
<protein>
    <recommendedName>
        <fullName evidence="3">cysteine desulfurase</fullName>
        <ecNumber evidence="3">2.8.1.7</ecNumber>
    </recommendedName>
</protein>
<keyword evidence="7" id="KW-0408">Iron</keyword>
<dbReference type="InterPro" id="IPR016454">
    <property type="entry name" value="Cysteine_dSase"/>
</dbReference>
<dbReference type="PANTHER" id="PTHR11601:SF34">
    <property type="entry name" value="CYSTEINE DESULFURASE"/>
    <property type="match status" value="1"/>
</dbReference>
<dbReference type="PANTHER" id="PTHR11601">
    <property type="entry name" value="CYSTEINE DESULFURYLASE FAMILY MEMBER"/>
    <property type="match status" value="1"/>
</dbReference>
<dbReference type="EC" id="2.8.1.7" evidence="3"/>
<dbReference type="PROSITE" id="PS00595">
    <property type="entry name" value="AA_TRANSFER_CLASS_5"/>
    <property type="match status" value="1"/>
</dbReference>
<evidence type="ECO:0000256" key="8">
    <source>
        <dbReference type="ARBA" id="ARBA00023014"/>
    </source>
</evidence>
<name>A0A1J5S1P9_9ZZZZ</name>
<evidence type="ECO:0000256" key="3">
    <source>
        <dbReference type="ARBA" id="ARBA00012239"/>
    </source>
</evidence>
<feature type="domain" description="Aminotransferase class V" evidence="9">
    <location>
        <begin position="7"/>
        <end position="367"/>
    </location>
</feature>